<dbReference type="PIRSF" id="PIRSF021320">
    <property type="entry name" value="DUF984"/>
    <property type="match status" value="1"/>
</dbReference>
<dbReference type="InterPro" id="IPR007374">
    <property type="entry name" value="ASCH_domain"/>
</dbReference>
<dbReference type="SMART" id="SM01022">
    <property type="entry name" value="ASCH"/>
    <property type="match status" value="1"/>
</dbReference>
<dbReference type="Gene3D" id="3.10.400.10">
    <property type="entry name" value="Sulfate adenylyltransferase"/>
    <property type="match status" value="1"/>
</dbReference>
<evidence type="ECO:0000313" key="3">
    <source>
        <dbReference type="Proteomes" id="UP000436822"/>
    </source>
</evidence>
<evidence type="ECO:0000313" key="2">
    <source>
        <dbReference type="EMBL" id="GFE65782.1"/>
    </source>
</evidence>
<reference evidence="2 3" key="1">
    <citation type="submission" date="2019-12" db="EMBL/GenBank/DDBJ databases">
        <title>Litoreibacter badius sp. nov., a novel bacteriochlorophyll a-containing bacterium in the genus Litoreibacter.</title>
        <authorList>
            <person name="Kanamuro M."/>
            <person name="Takabe Y."/>
            <person name="Mori K."/>
            <person name="Takaichi S."/>
            <person name="Hanada S."/>
        </authorList>
    </citation>
    <scope>NUCLEOTIDE SEQUENCE [LARGE SCALE GENOMIC DNA]</scope>
    <source>
        <strain evidence="2 3">K6</strain>
    </source>
</reference>
<dbReference type="AlphaFoldDB" id="A0A6N6JKQ9"/>
<comment type="caution">
    <text evidence="2">The sequence shown here is derived from an EMBL/GenBank/DDBJ whole genome shotgun (WGS) entry which is preliminary data.</text>
</comment>
<dbReference type="InterPro" id="IPR015947">
    <property type="entry name" value="PUA-like_sf"/>
</dbReference>
<keyword evidence="3" id="KW-1185">Reference proteome</keyword>
<dbReference type="Proteomes" id="UP000436822">
    <property type="component" value="Unassembled WGS sequence"/>
</dbReference>
<gene>
    <name evidence="2" type="ORF">KIN_28560</name>
</gene>
<dbReference type="SUPFAM" id="SSF88697">
    <property type="entry name" value="PUA domain-like"/>
    <property type="match status" value="1"/>
</dbReference>
<dbReference type="EMBL" id="BLJE01000003">
    <property type="protein sequence ID" value="GFE65782.1"/>
    <property type="molecule type" value="Genomic_DNA"/>
</dbReference>
<accession>A0A6N6JKQ9</accession>
<dbReference type="InterPro" id="IPR009326">
    <property type="entry name" value="DUF984"/>
</dbReference>
<feature type="domain" description="ASCH" evidence="1">
    <location>
        <begin position="16"/>
        <end position="133"/>
    </location>
</feature>
<name>A0A6N6JKQ9_9RHOB</name>
<sequence>MIPHSLRQKYPHAETFTFGDSKALCDQLLALVRLGKKTATCGALRDFSEDGEALPAVGRQDISLNWDGTPALVIETTEVKVRRFCDVDAEFALAEGENETLEGWQAGHRAFFERNSGFDREMELVCERFKLVEDLA</sequence>
<protein>
    <recommendedName>
        <fullName evidence="1">ASCH domain-containing protein</fullName>
    </recommendedName>
</protein>
<organism evidence="2 3">
    <name type="scientific">Litoreibacter roseus</name>
    <dbReference type="NCBI Taxonomy" id="2601869"/>
    <lineage>
        <taxon>Bacteria</taxon>
        <taxon>Pseudomonadati</taxon>
        <taxon>Pseudomonadota</taxon>
        <taxon>Alphaproteobacteria</taxon>
        <taxon>Rhodobacterales</taxon>
        <taxon>Roseobacteraceae</taxon>
        <taxon>Litoreibacter</taxon>
    </lineage>
</organism>
<dbReference type="PANTHER" id="PTHR39203:SF1">
    <property type="entry name" value="CYTOPLASMIC PROTEIN"/>
    <property type="match status" value="1"/>
</dbReference>
<dbReference type="OrthoDB" id="9807542at2"/>
<dbReference type="RefSeq" id="WP_159808227.1">
    <property type="nucleotide sequence ID" value="NZ_BLJE01000003.1"/>
</dbReference>
<evidence type="ECO:0000259" key="1">
    <source>
        <dbReference type="SMART" id="SM01022"/>
    </source>
</evidence>
<dbReference type="PANTHER" id="PTHR39203">
    <property type="entry name" value="CYTOPLASMIC PROTEIN-RELATED"/>
    <property type="match status" value="1"/>
</dbReference>
<dbReference type="CDD" id="cd06553">
    <property type="entry name" value="ASCH_Ef3133_like"/>
    <property type="match status" value="1"/>
</dbReference>
<proteinExistence type="predicted"/>
<dbReference type="Pfam" id="PF04266">
    <property type="entry name" value="ASCH"/>
    <property type="match status" value="1"/>
</dbReference>